<dbReference type="EMBL" id="BAFB01000038">
    <property type="protein sequence ID" value="GAB33069.1"/>
    <property type="molecule type" value="Genomic_DNA"/>
</dbReference>
<keyword evidence="2" id="KW-1185">Reference proteome</keyword>
<protein>
    <submittedName>
        <fullName evidence="1">Uncharacterized protein</fullName>
    </submittedName>
</protein>
<dbReference type="Proteomes" id="UP000005038">
    <property type="component" value="Unassembled WGS sequence"/>
</dbReference>
<accession>H5THW1</accession>
<proteinExistence type="predicted"/>
<organism evidence="1 2">
    <name type="scientific">Gordonia otitidis (strain DSM 44809 / CCUG 52243 / JCM 12355 / NBRC 100426 / IFM 10032)</name>
    <dbReference type="NCBI Taxonomy" id="1108044"/>
    <lineage>
        <taxon>Bacteria</taxon>
        <taxon>Bacillati</taxon>
        <taxon>Actinomycetota</taxon>
        <taxon>Actinomycetes</taxon>
        <taxon>Mycobacteriales</taxon>
        <taxon>Gordoniaceae</taxon>
        <taxon>Gordonia</taxon>
    </lineage>
</organism>
<evidence type="ECO:0000313" key="1">
    <source>
        <dbReference type="EMBL" id="GAB33069.1"/>
    </source>
</evidence>
<dbReference type="AlphaFoldDB" id="H5THW1"/>
<dbReference type="RefSeq" id="WP_007237328.1">
    <property type="nucleotide sequence ID" value="NZ_BAFB01000038.1"/>
</dbReference>
<name>H5THW1_GORO1</name>
<comment type="caution">
    <text evidence="1">The sequence shown here is derived from an EMBL/GenBank/DDBJ whole genome shotgun (WGS) entry which is preliminary data.</text>
</comment>
<evidence type="ECO:0000313" key="2">
    <source>
        <dbReference type="Proteomes" id="UP000005038"/>
    </source>
</evidence>
<sequence length="80" mass="8834">MTFSEILLLVLVILVFVTPAVWAVVRVHWDRELPVIPFGFDHAGGHIDGMGGSTTRSSGADTERIADELSVLYLHRRDCA</sequence>
<gene>
    <name evidence="1" type="ORF">GOOTI_038_00010</name>
</gene>
<reference evidence="1" key="1">
    <citation type="submission" date="2012-02" db="EMBL/GenBank/DDBJ databases">
        <title>Whole genome shotgun sequence of Gordonia otitidis NBRC 100426.</title>
        <authorList>
            <person name="Yoshida I."/>
            <person name="Hosoyama A."/>
            <person name="Tsuchikane K."/>
            <person name="Katsumata H."/>
            <person name="Yamazaki S."/>
            <person name="Fujita N."/>
        </authorList>
    </citation>
    <scope>NUCLEOTIDE SEQUENCE [LARGE SCALE GENOMIC DNA]</scope>
    <source>
        <strain evidence="1">NBRC 100426</strain>
    </source>
</reference>